<feature type="domain" description="BESS" evidence="4">
    <location>
        <begin position="265"/>
        <end position="304"/>
    </location>
</feature>
<evidence type="ECO:0000256" key="1">
    <source>
        <dbReference type="PROSITE-ProRule" id="PRU00371"/>
    </source>
</evidence>
<evidence type="ECO:0000256" key="2">
    <source>
        <dbReference type="SAM" id="MobiDB-lite"/>
    </source>
</evidence>
<dbReference type="Pfam" id="PF10545">
    <property type="entry name" value="MADF_DNA_bdg"/>
    <property type="match status" value="1"/>
</dbReference>
<name>A0A9R0DQP6_SPOFR</name>
<feature type="domain" description="MADF" evidence="3">
    <location>
        <begin position="66"/>
        <end position="165"/>
    </location>
</feature>
<evidence type="ECO:0000259" key="3">
    <source>
        <dbReference type="PROSITE" id="PS51029"/>
    </source>
</evidence>
<dbReference type="PANTHER" id="PTHR12243:SF69">
    <property type="entry name" value="SI:CH73-59F11.3"/>
    <property type="match status" value="1"/>
</dbReference>
<dbReference type="PROSITE" id="PS51029">
    <property type="entry name" value="MADF"/>
    <property type="match status" value="1"/>
</dbReference>
<dbReference type="Proteomes" id="UP000829999">
    <property type="component" value="Chromosome 9"/>
</dbReference>
<organism evidence="5 6">
    <name type="scientific">Spodoptera frugiperda</name>
    <name type="common">Fall armyworm</name>
    <dbReference type="NCBI Taxonomy" id="7108"/>
    <lineage>
        <taxon>Eukaryota</taxon>
        <taxon>Metazoa</taxon>
        <taxon>Ecdysozoa</taxon>
        <taxon>Arthropoda</taxon>
        <taxon>Hexapoda</taxon>
        <taxon>Insecta</taxon>
        <taxon>Pterygota</taxon>
        <taxon>Neoptera</taxon>
        <taxon>Endopterygota</taxon>
        <taxon>Lepidoptera</taxon>
        <taxon>Glossata</taxon>
        <taxon>Ditrysia</taxon>
        <taxon>Noctuoidea</taxon>
        <taxon>Noctuidae</taxon>
        <taxon>Amphipyrinae</taxon>
        <taxon>Spodoptera</taxon>
    </lineage>
</organism>
<accession>A0A9R0DQP6</accession>
<keyword evidence="1" id="KW-0539">Nucleus</keyword>
<dbReference type="GeneID" id="126911045"/>
<dbReference type="GO" id="GO:0003677">
    <property type="term" value="F:DNA binding"/>
    <property type="evidence" value="ECO:0007669"/>
    <property type="project" value="InterPro"/>
</dbReference>
<dbReference type="SMART" id="SM00595">
    <property type="entry name" value="MADF"/>
    <property type="match status" value="1"/>
</dbReference>
<dbReference type="GO" id="GO:0005667">
    <property type="term" value="C:transcription regulator complex"/>
    <property type="evidence" value="ECO:0007669"/>
    <property type="project" value="TreeGrafter"/>
</dbReference>
<dbReference type="InterPro" id="IPR039353">
    <property type="entry name" value="TF_Adf1"/>
</dbReference>
<dbReference type="AlphaFoldDB" id="A0A9R0DQP6"/>
<reference evidence="6" key="1">
    <citation type="submission" date="2025-08" db="UniProtKB">
        <authorList>
            <consortium name="RefSeq"/>
        </authorList>
    </citation>
    <scope>IDENTIFICATION</scope>
    <source>
        <tissue evidence="6">Whole larval tissue</tissue>
    </source>
</reference>
<sequence>MKREYERRRPQLRFSPAPNGFSSVFDRLSRETVVLLDHLKRIFIEIMSSTESESVSYVEYENLSQKIIMEVQKRPALYDTTLRHDRKTKDTLWEEVYQHVFSNWGTLSKAEKIQKGHKVQKRWKNMRDSFANELSMQRRKSGHGVIKKRKYVHFDSMMFLVPSLRKKETSTNTESSSQDNPGIESSETQNINKRHSKDLSETNSNRTSFKKASRSSKMQSDDEADEQPLQSSTLTYKEVSKSQRDIEDVQSMPNVLNTETNTSEYDEDINFSQMIVPMLRKLDDDQKHFAKVGILNILQKAKSL</sequence>
<dbReference type="InterPro" id="IPR006578">
    <property type="entry name" value="MADF-dom"/>
</dbReference>
<gene>
    <name evidence="6" type="primary">LOC126911045</name>
</gene>
<dbReference type="PANTHER" id="PTHR12243">
    <property type="entry name" value="MADF DOMAIN TRANSCRIPTION FACTOR"/>
    <property type="match status" value="1"/>
</dbReference>
<dbReference type="RefSeq" id="XP_050551842.1">
    <property type="nucleotide sequence ID" value="XM_050695885.1"/>
</dbReference>
<evidence type="ECO:0000313" key="6">
    <source>
        <dbReference type="RefSeq" id="XP_050551842.1"/>
    </source>
</evidence>
<dbReference type="GO" id="GO:0005634">
    <property type="term" value="C:nucleus"/>
    <property type="evidence" value="ECO:0007669"/>
    <property type="project" value="UniProtKB-SubCell"/>
</dbReference>
<comment type="subcellular location">
    <subcellularLocation>
        <location evidence="1">Nucleus</location>
    </subcellularLocation>
</comment>
<dbReference type="InterPro" id="IPR004210">
    <property type="entry name" value="BESS_motif"/>
</dbReference>
<dbReference type="PROSITE" id="PS51031">
    <property type="entry name" value="BESS"/>
    <property type="match status" value="1"/>
</dbReference>
<evidence type="ECO:0000313" key="5">
    <source>
        <dbReference type="Proteomes" id="UP000829999"/>
    </source>
</evidence>
<evidence type="ECO:0000259" key="4">
    <source>
        <dbReference type="PROSITE" id="PS51031"/>
    </source>
</evidence>
<keyword evidence="5" id="KW-1185">Reference proteome</keyword>
<protein>
    <submittedName>
        <fullName evidence="6">Transcription factor Adf-1-like</fullName>
    </submittedName>
</protein>
<feature type="compositionally biased region" description="Polar residues" evidence="2">
    <location>
        <begin position="178"/>
        <end position="191"/>
    </location>
</feature>
<proteinExistence type="predicted"/>
<dbReference type="OrthoDB" id="6616165at2759"/>
<dbReference type="GO" id="GO:0006357">
    <property type="term" value="P:regulation of transcription by RNA polymerase II"/>
    <property type="evidence" value="ECO:0007669"/>
    <property type="project" value="TreeGrafter"/>
</dbReference>
<feature type="region of interest" description="Disordered" evidence="2">
    <location>
        <begin position="165"/>
        <end position="245"/>
    </location>
</feature>